<reference evidence="2 3" key="1">
    <citation type="journal article" date="2011" name="Cell">
        <title>Insight into structure and assembly of the nuclear pore complex by utilizing the genome of a eukaryotic thermophile.</title>
        <authorList>
            <person name="Amlacher S."/>
            <person name="Sarges P."/>
            <person name="Flemming D."/>
            <person name="van Noort V."/>
            <person name="Kunze R."/>
            <person name="Devos D.P."/>
            <person name="Arumugam M."/>
            <person name="Bork P."/>
            <person name="Hurt E."/>
        </authorList>
    </citation>
    <scope>NUCLEOTIDE SEQUENCE [LARGE SCALE GENOMIC DNA]</scope>
    <source>
        <strain evidence="3">DSM 1495 / CBS 144.50 / IMI 039719</strain>
    </source>
</reference>
<dbReference type="STRING" id="759272.G0S5N2"/>
<evidence type="ECO:0000313" key="3">
    <source>
        <dbReference type="Proteomes" id="UP000008066"/>
    </source>
</evidence>
<protein>
    <recommendedName>
        <fullName evidence="1">NAD-dependent epimerase/dehydratase domain-containing protein</fullName>
    </recommendedName>
</protein>
<proteinExistence type="predicted"/>
<keyword evidence="3" id="KW-1185">Reference proteome</keyword>
<dbReference type="OMA" id="WERADIF"/>
<dbReference type="Proteomes" id="UP000008066">
    <property type="component" value="Unassembled WGS sequence"/>
</dbReference>
<dbReference type="GO" id="GO:0005739">
    <property type="term" value="C:mitochondrion"/>
    <property type="evidence" value="ECO:0007669"/>
    <property type="project" value="TreeGrafter"/>
</dbReference>
<dbReference type="HOGENOM" id="CLU_055314_1_0_1"/>
<name>G0S5N2_CHATD</name>
<dbReference type="OrthoDB" id="276721at2759"/>
<accession>G0S5N2</accession>
<dbReference type="SUPFAM" id="SSF51735">
    <property type="entry name" value="NAD(P)-binding Rossmann-fold domains"/>
    <property type="match status" value="1"/>
</dbReference>
<dbReference type="Gene3D" id="3.40.50.720">
    <property type="entry name" value="NAD(P)-binding Rossmann-like Domain"/>
    <property type="match status" value="1"/>
</dbReference>
<dbReference type="KEGG" id="cthr:CTHT_0024870"/>
<dbReference type="RefSeq" id="XP_006692947.1">
    <property type="nucleotide sequence ID" value="XM_006692884.1"/>
</dbReference>
<organism evidence="3">
    <name type="scientific">Chaetomium thermophilum (strain DSM 1495 / CBS 144.50 / IMI 039719)</name>
    <name type="common">Thermochaetoides thermophila</name>
    <dbReference type="NCBI Taxonomy" id="759272"/>
    <lineage>
        <taxon>Eukaryota</taxon>
        <taxon>Fungi</taxon>
        <taxon>Dikarya</taxon>
        <taxon>Ascomycota</taxon>
        <taxon>Pezizomycotina</taxon>
        <taxon>Sordariomycetes</taxon>
        <taxon>Sordariomycetidae</taxon>
        <taxon>Sordariales</taxon>
        <taxon>Chaetomiaceae</taxon>
        <taxon>Thermochaetoides</taxon>
    </lineage>
</organism>
<dbReference type="EMBL" id="GL988041">
    <property type="protein sequence ID" value="EGS20651.1"/>
    <property type="molecule type" value="Genomic_DNA"/>
</dbReference>
<dbReference type="InterPro" id="IPR001509">
    <property type="entry name" value="Epimerase_deHydtase"/>
</dbReference>
<dbReference type="InterPro" id="IPR051207">
    <property type="entry name" value="ComplexI_NDUFA9_subunit"/>
</dbReference>
<evidence type="ECO:0000259" key="1">
    <source>
        <dbReference type="Pfam" id="PF01370"/>
    </source>
</evidence>
<dbReference type="GO" id="GO:0044877">
    <property type="term" value="F:protein-containing complex binding"/>
    <property type="evidence" value="ECO:0007669"/>
    <property type="project" value="TreeGrafter"/>
</dbReference>
<dbReference type="PANTHER" id="PTHR12126">
    <property type="entry name" value="NADH-UBIQUINONE OXIDOREDUCTASE 39 KDA SUBUNIT-RELATED"/>
    <property type="match status" value="1"/>
</dbReference>
<evidence type="ECO:0000313" key="2">
    <source>
        <dbReference type="EMBL" id="EGS20651.1"/>
    </source>
</evidence>
<dbReference type="PANTHER" id="PTHR12126:SF16">
    <property type="entry name" value="MIOREX COMPLEX COMPONENT 2"/>
    <property type="match status" value="1"/>
</dbReference>
<feature type="domain" description="NAD-dependent epimerase/dehydratase" evidence="1">
    <location>
        <begin position="7"/>
        <end position="84"/>
    </location>
</feature>
<dbReference type="Pfam" id="PF01370">
    <property type="entry name" value="Epimerase"/>
    <property type="match status" value="1"/>
</dbReference>
<gene>
    <name evidence="2" type="ORF">CTHT_0024870</name>
</gene>
<dbReference type="GeneID" id="18256525"/>
<sequence length="295" mass="31578">MSATKRIVVFGGNGFLGSRICRAAVARNWDVTSVSRSGAPHWSSVLGTNTPPDWSHKVAWEHADIFQPAQWTSLLSGADYVVHSLGILLEADYKGVISGRESPITGLMKAFSSAKGANCPNPLDRMRAEHTSEPVVDPPKNASQLTYELMNRDSAILLAKEAARHGVSVFGFVSAAGGAPVLPSRYITTKREAEAVVAREFPEMRGVFFRPPFMYDSSRTVTIPLAMMMAAGSAFNGLTGGVLSGFLGAAGTKPLKVDTVADAVVEALEDESVSGLVEVPKLEVLAERAWRKSML</sequence>
<dbReference type="AlphaFoldDB" id="G0S5N2"/>
<dbReference type="InterPro" id="IPR036291">
    <property type="entry name" value="NAD(P)-bd_dom_sf"/>
</dbReference>
<dbReference type="eggNOG" id="KOG4288">
    <property type="taxonomic scope" value="Eukaryota"/>
</dbReference>